<dbReference type="NCBIfam" id="TIGR00898">
    <property type="entry name" value="2A0119"/>
    <property type="match status" value="1"/>
</dbReference>
<evidence type="ECO:0000256" key="3">
    <source>
        <dbReference type="ARBA" id="ARBA00022692"/>
    </source>
</evidence>
<comment type="similarity">
    <text evidence="2">Belongs to the major facilitator (TC 2.A.1) superfamily. Organic cation transporter (TC 2.A.1.19) family.</text>
</comment>
<dbReference type="CDD" id="cd17446">
    <property type="entry name" value="MFS_SLC22A6_OAT1_like"/>
    <property type="match status" value="1"/>
</dbReference>
<dbReference type="InterPro" id="IPR004749">
    <property type="entry name" value="Orgcat_transp/SVOP"/>
</dbReference>
<comment type="caution">
    <text evidence="9">The sequence shown here is derived from an EMBL/GenBank/DDBJ whole genome shotgun (WGS) entry which is preliminary data.</text>
</comment>
<feature type="transmembrane region" description="Helical" evidence="7">
    <location>
        <begin position="427"/>
        <end position="445"/>
    </location>
</feature>
<accession>A0A7J7RHC5</accession>
<evidence type="ECO:0000256" key="7">
    <source>
        <dbReference type="SAM" id="Phobius"/>
    </source>
</evidence>
<feature type="region of interest" description="Disordered" evidence="6">
    <location>
        <begin position="520"/>
        <end position="551"/>
    </location>
</feature>
<dbReference type="InterPro" id="IPR036259">
    <property type="entry name" value="MFS_trans_sf"/>
</dbReference>
<keyword evidence="3 7" id="KW-0812">Transmembrane</keyword>
<evidence type="ECO:0000256" key="2">
    <source>
        <dbReference type="ARBA" id="ARBA00009203"/>
    </source>
</evidence>
<keyword evidence="4 7" id="KW-1133">Transmembrane helix</keyword>
<dbReference type="OrthoDB" id="2544694at2759"/>
<feature type="transmembrane region" description="Helical" evidence="7">
    <location>
        <begin position="396"/>
        <end position="415"/>
    </location>
</feature>
<feature type="transmembrane region" description="Helical" evidence="7">
    <location>
        <begin position="249"/>
        <end position="269"/>
    </location>
</feature>
<dbReference type="FunFam" id="1.20.1250.20:FF:000023">
    <property type="entry name" value="Solute carrier family 22 member 6"/>
    <property type="match status" value="1"/>
</dbReference>
<feature type="transmembrane region" description="Helical" evidence="7">
    <location>
        <begin position="221"/>
        <end position="243"/>
    </location>
</feature>
<sequence length="551" mass="60365">MAFNDLLRQLGGIGRFQKAQVTLIILPMLLMASHNTLQNFTAAVPPHHCRPPASANLSRDGELEAWLPRDGQGRPESCLRFTSPQRGLPFPNGTEANGTEATEPCTNGWIYDNSTFPSTIVTEWDLVCSHRALRQLAQSLYMVGVLLGAIVFGHLADRLGRRKVLILSHLQMAASGTCTAFAPSFPVYCAFRLLSGMSTSGIILNSMTLNMEWMPIHTRAYVSTLAGYVFSLGQFILAGAAYAVPHWRYLQLLVSVPFFVSFVYSWFFIESARWYASSGRLDLTLKALQRVAQINRKREEGAKLNMEGLRSSLQKELTMGPGSASALELLRHPALRRLFLCLSVLWFATSFAYYGLVMDLQGFGVSIYLIQVIFGAVDLPAKFVGFVAINHLGRRPAQIAALLLAGICILANGVIPQDQSTVRTSLAVLGKGCLAASFSCIFLYTGELYPTMIRQTGLGMGSTMARVGSIASPLVSMTAELFPSMPLFIYGTVPVVASTVAALLPETLGHPLPDTVQDLEDRRRGKPQRQQQEQQKQMVPLQASAQEKNGL</sequence>
<evidence type="ECO:0000256" key="1">
    <source>
        <dbReference type="ARBA" id="ARBA00004554"/>
    </source>
</evidence>
<evidence type="ECO:0000256" key="4">
    <source>
        <dbReference type="ARBA" id="ARBA00022989"/>
    </source>
</evidence>
<organism evidence="9 10">
    <name type="scientific">Myotis myotis</name>
    <name type="common">Greater mouse-eared bat</name>
    <name type="synonym">Vespertilio myotis</name>
    <dbReference type="NCBI Taxonomy" id="51298"/>
    <lineage>
        <taxon>Eukaryota</taxon>
        <taxon>Metazoa</taxon>
        <taxon>Chordata</taxon>
        <taxon>Craniata</taxon>
        <taxon>Vertebrata</taxon>
        <taxon>Euteleostomi</taxon>
        <taxon>Mammalia</taxon>
        <taxon>Eutheria</taxon>
        <taxon>Laurasiatheria</taxon>
        <taxon>Chiroptera</taxon>
        <taxon>Yangochiroptera</taxon>
        <taxon>Vespertilionidae</taxon>
        <taxon>Myotis</taxon>
    </lineage>
</organism>
<name>A0A7J7RHC5_MYOMY</name>
<dbReference type="AlphaFoldDB" id="A0A7J7RHC5"/>
<feature type="transmembrane region" description="Helical" evidence="7">
    <location>
        <begin position="338"/>
        <end position="356"/>
    </location>
</feature>
<dbReference type="Pfam" id="PF00083">
    <property type="entry name" value="Sugar_tr"/>
    <property type="match status" value="1"/>
</dbReference>
<proteinExistence type="inferred from homology"/>
<dbReference type="SUPFAM" id="SSF103473">
    <property type="entry name" value="MFS general substrate transporter"/>
    <property type="match status" value="1"/>
</dbReference>
<dbReference type="Proteomes" id="UP000527355">
    <property type="component" value="Unassembled WGS sequence"/>
</dbReference>
<dbReference type="EMBL" id="JABWUV010000027">
    <property type="protein sequence ID" value="KAF6275581.1"/>
    <property type="molecule type" value="Genomic_DNA"/>
</dbReference>
<dbReference type="PANTHER" id="PTHR24064">
    <property type="entry name" value="SOLUTE CARRIER FAMILY 22 MEMBER"/>
    <property type="match status" value="1"/>
</dbReference>
<protein>
    <submittedName>
        <fullName evidence="9">Solute carrier family 22 member 6</fullName>
    </submittedName>
</protein>
<dbReference type="InterPro" id="IPR005828">
    <property type="entry name" value="MFS_sugar_transport-like"/>
</dbReference>
<reference evidence="9 10" key="1">
    <citation type="journal article" date="2020" name="Nature">
        <title>Six reference-quality genomes reveal evolution of bat adaptations.</title>
        <authorList>
            <person name="Jebb D."/>
            <person name="Huang Z."/>
            <person name="Pippel M."/>
            <person name="Hughes G.M."/>
            <person name="Lavrichenko K."/>
            <person name="Devanna P."/>
            <person name="Winkler S."/>
            <person name="Jermiin L.S."/>
            <person name="Skirmuntt E.C."/>
            <person name="Katzourakis A."/>
            <person name="Burkitt-Gray L."/>
            <person name="Ray D.A."/>
            <person name="Sullivan K.A.M."/>
            <person name="Roscito J.G."/>
            <person name="Kirilenko B.M."/>
            <person name="Davalos L.M."/>
            <person name="Corthals A.P."/>
            <person name="Power M.L."/>
            <person name="Jones G."/>
            <person name="Ransome R.D."/>
            <person name="Dechmann D.K.N."/>
            <person name="Locatelli A.G."/>
            <person name="Puechmaille S.J."/>
            <person name="Fedrigo O."/>
            <person name="Jarvis E.D."/>
            <person name="Hiller M."/>
            <person name="Vernes S.C."/>
            <person name="Myers E.W."/>
            <person name="Teeling E.C."/>
        </authorList>
    </citation>
    <scope>NUCLEOTIDE SEQUENCE [LARGE SCALE GENOMIC DNA]</scope>
    <source>
        <strain evidence="9">MMyoMyo1</strain>
        <tissue evidence="9">Flight muscle</tissue>
    </source>
</reference>
<dbReference type="Gene3D" id="1.20.1250.20">
    <property type="entry name" value="MFS general substrate transporter like domains"/>
    <property type="match status" value="1"/>
</dbReference>
<feature type="domain" description="Major facilitator superfamily (MFS) profile" evidence="8">
    <location>
        <begin position="27"/>
        <end position="509"/>
    </location>
</feature>
<keyword evidence="10" id="KW-1185">Reference proteome</keyword>
<comment type="subcellular location">
    <subcellularLocation>
        <location evidence="1">Basolateral cell membrane</location>
        <topology evidence="1">Multi-pass membrane protein</topology>
    </subcellularLocation>
</comment>
<evidence type="ECO:0000313" key="9">
    <source>
        <dbReference type="EMBL" id="KAF6275581.1"/>
    </source>
</evidence>
<feature type="transmembrane region" description="Helical" evidence="7">
    <location>
        <begin position="368"/>
        <end position="389"/>
    </location>
</feature>
<dbReference type="InterPro" id="IPR020846">
    <property type="entry name" value="MFS_dom"/>
</dbReference>
<evidence type="ECO:0000256" key="6">
    <source>
        <dbReference type="SAM" id="MobiDB-lite"/>
    </source>
</evidence>
<gene>
    <name evidence="9" type="ORF">mMyoMyo1_017621</name>
</gene>
<evidence type="ECO:0000256" key="5">
    <source>
        <dbReference type="ARBA" id="ARBA00023136"/>
    </source>
</evidence>
<feature type="compositionally biased region" description="Low complexity" evidence="6">
    <location>
        <begin position="528"/>
        <end position="537"/>
    </location>
</feature>
<evidence type="ECO:0000259" key="8">
    <source>
        <dbReference type="PROSITE" id="PS50850"/>
    </source>
</evidence>
<feature type="transmembrane region" description="Helical" evidence="7">
    <location>
        <begin position="139"/>
        <end position="157"/>
    </location>
</feature>
<dbReference type="GO" id="GO:0016323">
    <property type="term" value="C:basolateral plasma membrane"/>
    <property type="evidence" value="ECO:0007669"/>
    <property type="project" value="UniProtKB-SubCell"/>
</dbReference>
<evidence type="ECO:0000313" key="10">
    <source>
        <dbReference type="Proteomes" id="UP000527355"/>
    </source>
</evidence>
<dbReference type="PROSITE" id="PS50850">
    <property type="entry name" value="MFS"/>
    <property type="match status" value="1"/>
</dbReference>
<dbReference type="VEuPathDB" id="HostDB:GeneID_118649098"/>
<dbReference type="GO" id="GO:0022857">
    <property type="term" value="F:transmembrane transporter activity"/>
    <property type="evidence" value="ECO:0007669"/>
    <property type="project" value="InterPro"/>
</dbReference>
<keyword evidence="5 7" id="KW-0472">Membrane</keyword>